<dbReference type="Gene3D" id="1.10.287.3510">
    <property type="match status" value="1"/>
</dbReference>
<feature type="transmembrane region" description="Helical" evidence="15">
    <location>
        <begin position="6"/>
        <end position="22"/>
    </location>
</feature>
<keyword evidence="10 15" id="KW-1133">Transmembrane helix</keyword>
<dbReference type="GO" id="GO:0016651">
    <property type="term" value="F:oxidoreductase activity, acting on NAD(P)H"/>
    <property type="evidence" value="ECO:0007669"/>
    <property type="project" value="InterPro"/>
</dbReference>
<evidence type="ECO:0000256" key="12">
    <source>
        <dbReference type="ARBA" id="ARBA00023075"/>
    </source>
</evidence>
<evidence type="ECO:0000256" key="15">
    <source>
        <dbReference type="RuleBase" id="RU004419"/>
    </source>
</evidence>
<evidence type="ECO:0000256" key="4">
    <source>
        <dbReference type="ARBA" id="ARBA00016612"/>
    </source>
</evidence>
<dbReference type="GO" id="GO:0030964">
    <property type="term" value="C:NADH dehydrogenase complex"/>
    <property type="evidence" value="ECO:0007669"/>
    <property type="project" value="TreeGrafter"/>
</dbReference>
<evidence type="ECO:0000256" key="8">
    <source>
        <dbReference type="ARBA" id="ARBA00022967"/>
    </source>
</evidence>
<comment type="catalytic activity">
    <reaction evidence="15">
        <text>a ubiquinone + NADH + 5 H(+)(in) = a ubiquinol + NAD(+) + 4 H(+)(out)</text>
        <dbReference type="Rhea" id="RHEA:29091"/>
        <dbReference type="Rhea" id="RHEA-COMP:9565"/>
        <dbReference type="Rhea" id="RHEA-COMP:9566"/>
        <dbReference type="ChEBI" id="CHEBI:15378"/>
        <dbReference type="ChEBI" id="CHEBI:16389"/>
        <dbReference type="ChEBI" id="CHEBI:17976"/>
        <dbReference type="ChEBI" id="CHEBI:57540"/>
        <dbReference type="ChEBI" id="CHEBI:57945"/>
        <dbReference type="EC" id="7.1.1.2"/>
    </reaction>
</comment>
<reference evidence="18" key="1">
    <citation type="submission" date="2023-11" db="EMBL/GenBank/DDBJ databases">
        <title>Species delimitation and phylogenetic relationships of the Prionospio complex (Annelida, Spionidae) in the Northeast Atlantic.</title>
        <authorList>
            <person name="Hektoen M.M."/>
            <person name="Bakken T."/>
            <person name="Radashevsky V.I."/>
            <person name="Ekrem T."/>
            <person name="Dunshea G."/>
        </authorList>
    </citation>
    <scope>NUCLEOTIDE SEQUENCE</scope>
    <source>
        <strain evidence="16">NTNU-VM:84048</strain>
        <strain evidence="18">NTNU-VM:84049</strain>
        <strain evidence="17">NTNU-VM:84098</strain>
    </source>
</reference>
<comment type="function">
    <text evidence="15">Core subunit of the mitochondrial membrane respiratory chain NADH dehydrogenase (Complex I) which catalyzes electron transfer from NADH through the respiratory chain, using ubiquinone as an electron acceptor.</text>
</comment>
<evidence type="ECO:0000256" key="10">
    <source>
        <dbReference type="ARBA" id="ARBA00022989"/>
    </source>
</evidence>
<evidence type="ECO:0000313" key="17">
    <source>
        <dbReference type="EMBL" id="WZB40623.1"/>
    </source>
</evidence>
<keyword evidence="15" id="KW-0999">Mitochondrion inner membrane</keyword>
<keyword evidence="8 15" id="KW-1278">Translocase</keyword>
<keyword evidence="6 15" id="KW-0679">Respiratory chain</keyword>
<feature type="transmembrane region" description="Helical" evidence="15">
    <location>
        <begin position="29"/>
        <end position="49"/>
    </location>
</feature>
<dbReference type="EMBL" id="OR935921">
    <property type="protein sequence ID" value="WZB40610.1"/>
    <property type="molecule type" value="Genomic_DNA"/>
</dbReference>
<dbReference type="InterPro" id="IPR001133">
    <property type="entry name" value="NADH_UbQ_OxRdtase_chain4L/K"/>
</dbReference>
<dbReference type="PANTHER" id="PTHR11434">
    <property type="entry name" value="NADH-UBIQUINONE OXIDOREDUCTASE SUBUNIT ND4L"/>
    <property type="match status" value="1"/>
</dbReference>
<dbReference type="GO" id="GO:0008137">
    <property type="term" value="F:NADH dehydrogenase (ubiquinone) activity"/>
    <property type="evidence" value="ECO:0007669"/>
    <property type="project" value="UniProtKB-EC"/>
</dbReference>
<evidence type="ECO:0000313" key="18">
    <source>
        <dbReference type="EMBL" id="WZB40714.1"/>
    </source>
</evidence>
<name>A0AAU6QGU8_9ANNE</name>
<protein>
    <recommendedName>
        <fullName evidence="4 15">NADH-ubiquinone oxidoreductase chain 4L</fullName>
        <ecNumber evidence="3 15">7.1.1.2</ecNumber>
    </recommendedName>
</protein>
<evidence type="ECO:0000256" key="7">
    <source>
        <dbReference type="ARBA" id="ARBA00022692"/>
    </source>
</evidence>
<keyword evidence="9 15" id="KW-0249">Electron transport</keyword>
<dbReference type="Pfam" id="PF00420">
    <property type="entry name" value="Oxidored_q2"/>
    <property type="match status" value="1"/>
</dbReference>
<evidence type="ECO:0000256" key="11">
    <source>
        <dbReference type="ARBA" id="ARBA00023027"/>
    </source>
</evidence>
<dbReference type="InterPro" id="IPR039428">
    <property type="entry name" value="NUOK/Mnh_C1-like"/>
</dbReference>
<dbReference type="AlphaFoldDB" id="A0AAU6QGU8"/>
<keyword evidence="14 15" id="KW-0472">Membrane</keyword>
<evidence type="ECO:0000256" key="1">
    <source>
        <dbReference type="ARBA" id="ARBA00004225"/>
    </source>
</evidence>
<dbReference type="PANTHER" id="PTHR11434:SF0">
    <property type="entry name" value="NADH-UBIQUINONE OXIDOREDUCTASE CHAIN 4L"/>
    <property type="match status" value="1"/>
</dbReference>
<evidence type="ECO:0000256" key="13">
    <source>
        <dbReference type="ARBA" id="ARBA00023128"/>
    </source>
</evidence>
<keyword evidence="11 15" id="KW-0520">NAD</keyword>
<comment type="similarity">
    <text evidence="2 15">Belongs to the complex I subunit 4L family.</text>
</comment>
<evidence type="ECO:0000313" key="16">
    <source>
        <dbReference type="EMBL" id="WZB40610.1"/>
    </source>
</evidence>
<keyword evidence="13 15" id="KW-0496">Mitochondrion</keyword>
<comment type="subcellular location">
    <subcellularLocation>
        <location evidence="15">Mitochondrion inner membrane</location>
        <topology evidence="15">Multi-pass membrane protein</topology>
    </subcellularLocation>
    <subcellularLocation>
        <location evidence="1">Mitochondrion membrane</location>
        <topology evidence="1">Multi-pass membrane protein</topology>
    </subcellularLocation>
</comment>
<gene>
    <name evidence="18" type="primary">nad4L</name>
</gene>
<evidence type="ECO:0000256" key="9">
    <source>
        <dbReference type="ARBA" id="ARBA00022982"/>
    </source>
</evidence>
<accession>A0AAU6QGU8</accession>
<evidence type="ECO:0000256" key="14">
    <source>
        <dbReference type="ARBA" id="ARBA00023136"/>
    </source>
</evidence>
<evidence type="ECO:0000256" key="5">
    <source>
        <dbReference type="ARBA" id="ARBA00022448"/>
    </source>
</evidence>
<sequence>MMINLSFMLFMVTLFGLMSFISQRQHVLMCLLSLEAILLSLAFGITISTSSFNNELFYCLVILTFGACEASVALAILVIISRTFGSDLINSINLNKC</sequence>
<evidence type="ECO:0000256" key="2">
    <source>
        <dbReference type="ARBA" id="ARBA00010519"/>
    </source>
</evidence>
<feature type="transmembrane region" description="Helical" evidence="15">
    <location>
        <begin position="55"/>
        <end position="80"/>
    </location>
</feature>
<evidence type="ECO:0000256" key="6">
    <source>
        <dbReference type="ARBA" id="ARBA00022660"/>
    </source>
</evidence>
<keyword evidence="7 15" id="KW-0812">Transmembrane</keyword>
<dbReference type="EC" id="7.1.1.2" evidence="3 15"/>
<dbReference type="GO" id="GO:0005743">
    <property type="term" value="C:mitochondrial inner membrane"/>
    <property type="evidence" value="ECO:0007669"/>
    <property type="project" value="UniProtKB-SubCell"/>
</dbReference>
<organism evidence="18">
    <name type="scientific">Prionospio fallax</name>
    <dbReference type="NCBI Taxonomy" id="3050094"/>
    <lineage>
        <taxon>Eukaryota</taxon>
        <taxon>Metazoa</taxon>
        <taxon>Spiralia</taxon>
        <taxon>Lophotrochozoa</taxon>
        <taxon>Annelida</taxon>
        <taxon>Polychaeta</taxon>
        <taxon>Sedentaria</taxon>
        <taxon>Canalipalpata</taxon>
        <taxon>Spionida</taxon>
        <taxon>Spionidae</taxon>
        <taxon>Prionospio</taxon>
    </lineage>
</organism>
<dbReference type="EMBL" id="OR935922">
    <property type="protein sequence ID" value="WZB40623.1"/>
    <property type="molecule type" value="Genomic_DNA"/>
</dbReference>
<keyword evidence="5 15" id="KW-0813">Transport</keyword>
<keyword evidence="12 15" id="KW-0830">Ubiquinone</keyword>
<evidence type="ECO:0000256" key="3">
    <source>
        <dbReference type="ARBA" id="ARBA00012944"/>
    </source>
</evidence>
<geneLocation type="mitochondrion" evidence="18"/>
<dbReference type="EMBL" id="OR935929">
    <property type="protein sequence ID" value="WZB40714.1"/>
    <property type="molecule type" value="Genomic_DNA"/>
</dbReference>
<proteinExistence type="inferred from homology"/>
<dbReference type="GO" id="GO:0042773">
    <property type="term" value="P:ATP synthesis coupled electron transport"/>
    <property type="evidence" value="ECO:0007669"/>
    <property type="project" value="UniProtKB-UniRule"/>
</dbReference>